<feature type="region of interest" description="Disordered" evidence="1">
    <location>
        <begin position="122"/>
        <end position="141"/>
    </location>
</feature>
<keyword evidence="3" id="KW-1185">Reference proteome</keyword>
<dbReference type="HOGENOM" id="CLU_1377801_0_0_1"/>
<dbReference type="VEuPathDB" id="FungiDB:MCYG_04766"/>
<name>C5FPZ4_ARTOC</name>
<sequence length="198" mass="22292">MTLAKYTFFLIAVDQAEIAGLGRGWALVQMHGWEKAFWKTSWSLNQAIGRWARELGRMRQILERDDRRSVGRRIRWSYLAREQQMVRAAPGDTYSRGLRSPDLLCRKRVLYVGVTMAENKASGDVMGRPRQTSSKDKSKEGAKAKEAVGACCLCWDVLAPQSAADEGARARMQACGWRGTPWRPRGGPRHAKQAGVLR</sequence>
<proteinExistence type="predicted"/>
<accession>C5FPZ4</accession>
<organism evidence="2 3">
    <name type="scientific">Arthroderma otae (strain ATCC MYA-4605 / CBS 113480)</name>
    <name type="common">Microsporum canis</name>
    <dbReference type="NCBI Taxonomy" id="554155"/>
    <lineage>
        <taxon>Eukaryota</taxon>
        <taxon>Fungi</taxon>
        <taxon>Dikarya</taxon>
        <taxon>Ascomycota</taxon>
        <taxon>Pezizomycotina</taxon>
        <taxon>Eurotiomycetes</taxon>
        <taxon>Eurotiomycetidae</taxon>
        <taxon>Onygenales</taxon>
        <taxon>Arthrodermataceae</taxon>
        <taxon>Microsporum</taxon>
    </lineage>
</organism>
<dbReference type="EMBL" id="DS995704">
    <property type="protein sequence ID" value="EEQ31947.1"/>
    <property type="molecule type" value="Genomic_DNA"/>
</dbReference>
<evidence type="ECO:0000313" key="3">
    <source>
        <dbReference type="Proteomes" id="UP000002035"/>
    </source>
</evidence>
<dbReference type="GeneID" id="9230145"/>
<protein>
    <submittedName>
        <fullName evidence="2">Uncharacterized protein</fullName>
    </submittedName>
</protein>
<feature type="region of interest" description="Disordered" evidence="1">
    <location>
        <begin position="178"/>
        <end position="198"/>
    </location>
</feature>
<dbReference type="AlphaFoldDB" id="C5FPZ4"/>
<dbReference type="RefSeq" id="XP_002847029.1">
    <property type="nucleotide sequence ID" value="XM_002846983.1"/>
</dbReference>
<reference evidence="3" key="1">
    <citation type="journal article" date="2012" name="MBio">
        <title>Comparative genome analysis of Trichophyton rubrum and related dermatophytes reveals candidate genes involved in infection.</title>
        <authorList>
            <person name="Martinez D.A."/>
            <person name="Oliver B.G."/>
            <person name="Graeser Y."/>
            <person name="Goldberg J.M."/>
            <person name="Li W."/>
            <person name="Martinez-Rossi N.M."/>
            <person name="Monod M."/>
            <person name="Shelest E."/>
            <person name="Barton R.C."/>
            <person name="Birch E."/>
            <person name="Brakhage A.A."/>
            <person name="Chen Z."/>
            <person name="Gurr S.J."/>
            <person name="Heiman D."/>
            <person name="Heitman J."/>
            <person name="Kosti I."/>
            <person name="Rossi A."/>
            <person name="Saif S."/>
            <person name="Samalova M."/>
            <person name="Saunders C.W."/>
            <person name="Shea T."/>
            <person name="Summerbell R.C."/>
            <person name="Xu J."/>
            <person name="Young S."/>
            <person name="Zeng Q."/>
            <person name="Birren B.W."/>
            <person name="Cuomo C.A."/>
            <person name="White T.C."/>
        </authorList>
    </citation>
    <scope>NUCLEOTIDE SEQUENCE [LARGE SCALE GENOMIC DNA]</scope>
    <source>
        <strain evidence="3">ATCC MYA-4605 / CBS 113480</strain>
    </source>
</reference>
<evidence type="ECO:0000256" key="1">
    <source>
        <dbReference type="SAM" id="MobiDB-lite"/>
    </source>
</evidence>
<gene>
    <name evidence="2" type="ORF">MCYG_04766</name>
</gene>
<evidence type="ECO:0000313" key="2">
    <source>
        <dbReference type="EMBL" id="EEQ31947.1"/>
    </source>
</evidence>
<dbReference type="Proteomes" id="UP000002035">
    <property type="component" value="Unassembled WGS sequence"/>
</dbReference>